<keyword evidence="3" id="KW-1185">Reference proteome</keyword>
<gene>
    <name evidence="2" type="ORF">QQX98_012448</name>
</gene>
<evidence type="ECO:0000313" key="2">
    <source>
        <dbReference type="EMBL" id="KAK7398186.1"/>
    </source>
</evidence>
<dbReference type="SUPFAM" id="SSF74853">
    <property type="entry name" value="Lamin A/C globular tail domain"/>
    <property type="match status" value="1"/>
</dbReference>
<evidence type="ECO:0000313" key="3">
    <source>
        <dbReference type="Proteomes" id="UP001498476"/>
    </source>
</evidence>
<name>A0ABR1GIX0_9HYPO</name>
<dbReference type="CDD" id="cd07040">
    <property type="entry name" value="HP"/>
    <property type="match status" value="1"/>
</dbReference>
<dbReference type="Pfam" id="PF10042">
    <property type="entry name" value="DUF2278"/>
    <property type="match status" value="1"/>
</dbReference>
<dbReference type="InterPro" id="IPR001322">
    <property type="entry name" value="Lamin_tail_dom"/>
</dbReference>
<dbReference type="PROSITE" id="PS51841">
    <property type="entry name" value="LTD"/>
    <property type="match status" value="1"/>
</dbReference>
<evidence type="ECO:0000259" key="1">
    <source>
        <dbReference type="PROSITE" id="PS51841"/>
    </source>
</evidence>
<feature type="domain" description="LTD" evidence="1">
    <location>
        <begin position="496"/>
        <end position="599"/>
    </location>
</feature>
<accession>A0ABR1GIX0</accession>
<organism evidence="2 3">
    <name type="scientific">Neonectria punicea</name>
    <dbReference type="NCBI Taxonomy" id="979145"/>
    <lineage>
        <taxon>Eukaryota</taxon>
        <taxon>Fungi</taxon>
        <taxon>Dikarya</taxon>
        <taxon>Ascomycota</taxon>
        <taxon>Pezizomycotina</taxon>
        <taxon>Sordariomycetes</taxon>
        <taxon>Hypocreomycetidae</taxon>
        <taxon>Hypocreales</taxon>
        <taxon>Nectriaceae</taxon>
        <taxon>Neonectria</taxon>
    </lineage>
</organism>
<dbReference type="EMBL" id="JAZAVJ010000368">
    <property type="protein sequence ID" value="KAK7398186.1"/>
    <property type="molecule type" value="Genomic_DNA"/>
</dbReference>
<dbReference type="PANTHER" id="PTHR48100:SF1">
    <property type="entry name" value="HISTIDINE PHOSPHATASE FAMILY PROTEIN-RELATED"/>
    <property type="match status" value="1"/>
</dbReference>
<reference evidence="2 3" key="1">
    <citation type="journal article" date="2025" name="Microbiol. Resour. Announc.">
        <title>Draft genome sequences for Neonectria magnoliae and Neonectria punicea, canker pathogens of Liriodendron tulipifera and Acer saccharum in West Virginia.</title>
        <authorList>
            <person name="Petronek H.M."/>
            <person name="Kasson M.T."/>
            <person name="Metheny A.M."/>
            <person name="Stauder C.M."/>
            <person name="Lovett B."/>
            <person name="Lynch S.C."/>
            <person name="Garnas J.R."/>
            <person name="Kasson L.R."/>
            <person name="Stajich J.E."/>
        </authorList>
    </citation>
    <scope>NUCLEOTIDE SEQUENCE [LARGE SCALE GENOMIC DNA]</scope>
    <source>
        <strain evidence="2 3">NRRL 64653</strain>
    </source>
</reference>
<dbReference type="Gene3D" id="3.40.50.1240">
    <property type="entry name" value="Phosphoglycerate mutase-like"/>
    <property type="match status" value="1"/>
</dbReference>
<comment type="caution">
    <text evidence="2">The sequence shown here is derived from an EMBL/GenBank/DDBJ whole genome shotgun (WGS) entry which is preliminary data.</text>
</comment>
<dbReference type="InterPro" id="IPR013078">
    <property type="entry name" value="His_Pase_superF_clade-1"/>
</dbReference>
<dbReference type="InterPro" id="IPR036415">
    <property type="entry name" value="Lamin_tail_dom_sf"/>
</dbReference>
<dbReference type="SMART" id="SM00855">
    <property type="entry name" value="PGAM"/>
    <property type="match status" value="1"/>
</dbReference>
<dbReference type="Proteomes" id="UP001498476">
    <property type="component" value="Unassembled WGS sequence"/>
</dbReference>
<protein>
    <recommendedName>
        <fullName evidence="1">LTD domain-containing protein</fullName>
    </recommendedName>
</protein>
<dbReference type="InterPro" id="IPR029033">
    <property type="entry name" value="His_PPase_superfam"/>
</dbReference>
<dbReference type="PANTHER" id="PTHR48100">
    <property type="entry name" value="BROAD-SPECIFICITY PHOSPHATASE YOR283W-RELATED"/>
    <property type="match status" value="1"/>
</dbReference>
<dbReference type="Pfam" id="PF00932">
    <property type="entry name" value="LTD"/>
    <property type="match status" value="1"/>
</dbReference>
<proteinExistence type="predicted"/>
<dbReference type="SUPFAM" id="SSF53254">
    <property type="entry name" value="Phosphoglycerate mutase-like"/>
    <property type="match status" value="1"/>
</dbReference>
<dbReference type="InterPro" id="IPR050275">
    <property type="entry name" value="PGM_Phosphatase"/>
</dbReference>
<dbReference type="InterPro" id="IPR019268">
    <property type="entry name" value="DUF2278"/>
</dbReference>
<sequence length="615" mass="68916">MTSRWTFTTEPGVFYELADLGHLYPGNKVVTQPHLALIPGKEYPSDDASSPDQRDWVRFAAYVKWLNENSPDNVVYKVLYLTRHGFGYHNKKHAEVGTVEWDSRVSFMNGDDKETWFDAHLTEVGIQQAHDLNTFWTNLIATDGAPLPQTLFTSPLARCLQTTQYIFGPLMEAHQRPFRPIVKELIRERMTLHTCDFRRPASWIRENYPAYALEPGFAEEDTFGRDGHAETDAEHVARKQKALEEVWDEDGCGDVVSLTVHSAANDMPLMNYGVWKAKPTEVEVERDDNDPHAQVTFEDGVSKMKLRAAINVKSGDNKDSRLVYWLLRDFKHPIREKLRPLSMGWHDMCRDAPHERTSLDLLRDGLVDVRRGEVAPHNLPGPSNDVSDAVELFFRSIKEEGPTLYAFGEKFWNWDKDEEGLHDIHMNQGSSNIVVNGNVKKIFKKYNAINQDGGVILEFPDGRWEAFFTAFASQTAETDPVKGNPIGTTLGELLKPTPRPSTPAVAIIAALINPRGPDGGSTSEEVRLRNKSGADVSLAGWRIENRSGNAFRLPDDATLRANGAGATLKIPGVALTNKGGTIVLKNASGAVVDSVTYSEEQGEKEGEMVEFERDR</sequence>
<dbReference type="Gene3D" id="2.60.40.1260">
    <property type="entry name" value="Lamin Tail domain"/>
    <property type="match status" value="1"/>
</dbReference>